<dbReference type="InterPro" id="IPR031468">
    <property type="entry name" value="SMP_LBD"/>
</dbReference>
<evidence type="ECO:0000313" key="13">
    <source>
        <dbReference type="EMBL" id="CAD9516371.1"/>
    </source>
</evidence>
<keyword evidence="2" id="KW-0813">Transport</keyword>
<dbReference type="GO" id="GO:0008289">
    <property type="term" value="F:lipid binding"/>
    <property type="evidence" value="ECO:0007669"/>
    <property type="project" value="UniProtKB-KW"/>
</dbReference>
<keyword evidence="7" id="KW-1133">Transmembrane helix</keyword>
<evidence type="ECO:0000256" key="7">
    <source>
        <dbReference type="ARBA" id="ARBA00022989"/>
    </source>
</evidence>
<feature type="region of interest" description="Disordered" evidence="11">
    <location>
        <begin position="553"/>
        <end position="608"/>
    </location>
</feature>
<dbReference type="EMBL" id="HBGQ01084985">
    <property type="protein sequence ID" value="CAD9516371.1"/>
    <property type="molecule type" value="Transcribed_RNA"/>
</dbReference>
<dbReference type="PANTHER" id="PTHR45761">
    <property type="entry name" value="EXTENDED SYNAPTOTAGMIN-LIKE PROTEIN 2, ISOFORM C"/>
    <property type="match status" value="1"/>
</dbReference>
<evidence type="ECO:0000256" key="8">
    <source>
        <dbReference type="ARBA" id="ARBA00023055"/>
    </source>
</evidence>
<dbReference type="PANTHER" id="PTHR45761:SF1">
    <property type="entry name" value="EXTENDED SYNAPTOTAGMIN-LIKE PROTEIN 2, ISOFORM C"/>
    <property type="match status" value="1"/>
</dbReference>
<dbReference type="GO" id="GO:0046872">
    <property type="term" value="F:metal ion binding"/>
    <property type="evidence" value="ECO:0007669"/>
    <property type="project" value="UniProtKB-KW"/>
</dbReference>
<dbReference type="CDD" id="cd00030">
    <property type="entry name" value="C2"/>
    <property type="match status" value="1"/>
</dbReference>
<gene>
    <name evidence="13" type="ORF">AAND1436_LOCUS40524</name>
</gene>
<keyword evidence="4" id="KW-0479">Metal-binding</keyword>
<keyword evidence="9" id="KW-0446">Lipid-binding</keyword>
<evidence type="ECO:0000256" key="11">
    <source>
        <dbReference type="SAM" id="MobiDB-lite"/>
    </source>
</evidence>
<dbReference type="InterPro" id="IPR000008">
    <property type="entry name" value="C2_dom"/>
</dbReference>
<keyword evidence="6" id="KW-0106">Calcium</keyword>
<organism evidence="13">
    <name type="scientific">Alexandrium andersonii</name>
    <dbReference type="NCBI Taxonomy" id="327968"/>
    <lineage>
        <taxon>Eukaryota</taxon>
        <taxon>Sar</taxon>
        <taxon>Alveolata</taxon>
        <taxon>Dinophyceae</taxon>
        <taxon>Gonyaulacales</taxon>
        <taxon>Pyrocystaceae</taxon>
        <taxon>Alexandrium</taxon>
    </lineage>
</organism>
<evidence type="ECO:0000256" key="5">
    <source>
        <dbReference type="ARBA" id="ARBA00022737"/>
    </source>
</evidence>
<keyword evidence="5" id="KW-0677">Repeat</keyword>
<protein>
    <recommendedName>
        <fullName evidence="12">SMP-LTD domain-containing protein</fullName>
    </recommendedName>
</protein>
<feature type="compositionally biased region" description="Basic and acidic residues" evidence="11">
    <location>
        <begin position="556"/>
        <end position="588"/>
    </location>
</feature>
<evidence type="ECO:0000256" key="1">
    <source>
        <dbReference type="ARBA" id="ARBA00004370"/>
    </source>
</evidence>
<dbReference type="Pfam" id="PF17047">
    <property type="entry name" value="SMP_LBD"/>
    <property type="match status" value="1"/>
</dbReference>
<dbReference type="GO" id="GO:0016020">
    <property type="term" value="C:membrane"/>
    <property type="evidence" value="ECO:0007669"/>
    <property type="project" value="UniProtKB-SubCell"/>
</dbReference>
<keyword evidence="8" id="KW-0445">Lipid transport</keyword>
<reference evidence="13" key="1">
    <citation type="submission" date="2021-01" db="EMBL/GenBank/DDBJ databases">
        <authorList>
            <person name="Corre E."/>
            <person name="Pelletier E."/>
            <person name="Niang G."/>
            <person name="Scheremetjew M."/>
            <person name="Finn R."/>
            <person name="Kale V."/>
            <person name="Holt S."/>
            <person name="Cochrane G."/>
            <person name="Meng A."/>
            <person name="Brown T."/>
            <person name="Cohen L."/>
        </authorList>
    </citation>
    <scope>NUCLEOTIDE SEQUENCE</scope>
    <source>
        <strain evidence="13">CCMP2222</strain>
    </source>
</reference>
<evidence type="ECO:0000256" key="9">
    <source>
        <dbReference type="ARBA" id="ARBA00023121"/>
    </source>
</evidence>
<dbReference type="SUPFAM" id="SSF49562">
    <property type="entry name" value="C2 domain (Calcium/lipid-binding domain, CaLB)"/>
    <property type="match status" value="1"/>
</dbReference>
<dbReference type="CDD" id="cd21670">
    <property type="entry name" value="SMP_ESyt"/>
    <property type="match status" value="1"/>
</dbReference>
<dbReference type="GO" id="GO:0006869">
    <property type="term" value="P:lipid transport"/>
    <property type="evidence" value="ECO:0007669"/>
    <property type="project" value="UniProtKB-KW"/>
</dbReference>
<comment type="subcellular location">
    <subcellularLocation>
        <location evidence="1">Membrane</location>
    </subcellularLocation>
</comment>
<dbReference type="InterPro" id="IPR035892">
    <property type="entry name" value="C2_domain_sf"/>
</dbReference>
<evidence type="ECO:0000256" key="6">
    <source>
        <dbReference type="ARBA" id="ARBA00022837"/>
    </source>
</evidence>
<evidence type="ECO:0000259" key="12">
    <source>
        <dbReference type="PROSITE" id="PS51847"/>
    </source>
</evidence>
<dbReference type="Gene3D" id="2.60.40.150">
    <property type="entry name" value="C2 domain"/>
    <property type="match status" value="1"/>
</dbReference>
<keyword evidence="3" id="KW-0812">Transmembrane</keyword>
<keyword evidence="10" id="KW-0472">Membrane</keyword>
<evidence type="ECO:0000256" key="10">
    <source>
        <dbReference type="ARBA" id="ARBA00023136"/>
    </source>
</evidence>
<proteinExistence type="predicted"/>
<evidence type="ECO:0000256" key="2">
    <source>
        <dbReference type="ARBA" id="ARBA00022448"/>
    </source>
</evidence>
<dbReference type="InterPro" id="IPR051634">
    <property type="entry name" value="Extended_Synaptotagmin"/>
</dbReference>
<evidence type="ECO:0000256" key="3">
    <source>
        <dbReference type="ARBA" id="ARBA00022692"/>
    </source>
</evidence>
<accession>A0A7S2N2V1</accession>
<dbReference type="PROSITE" id="PS51847">
    <property type="entry name" value="SMP"/>
    <property type="match status" value="1"/>
</dbReference>
<dbReference type="InterPro" id="IPR039010">
    <property type="entry name" value="Synaptotagmin_SMP"/>
</dbReference>
<dbReference type="Pfam" id="PF00168">
    <property type="entry name" value="C2"/>
    <property type="match status" value="1"/>
</dbReference>
<sequence length="608" mass="67495">MGQACSACPSPGSEEQLIDYGATAERSAADEPVKNHYHFVDYMAKWTPDTVGPEALEWVNKLIEILWPEMDKVAKHIVHDKITPRMQDKAAEKLARLKDIRFSHFTLGTATPRITGLHVSTTPYGGSKVRMMVDYQSDMAVELLAMGMKIGMRQFHLSGEMVVLMRPKMEDYPGNVGGCTMYFVNRPRIDLDFTGLANLADLGGIKGIVRQTIGDMFAEKLVLPNAVTNVFGFDDLTVYPPVLGPPHPPVAALIIKVVKATGIRDGDFNFNPFATKVEDNYVKFTFGDSAWKAPIGNLGQEHTFIVMDTMQKMSISVWDEDTITADDFLGHVGDFTVSELETLNGKDLQVHDPERKEGRGGIMQMEVSFYNVRPFKLSSERNMVVMQFQEVLLHFKPEGTVCARVKCGAETRTTRATKPMVSQIKVKTVDSVLQDMKERMKKEGVQEDVVERVTKHEGLQALSQASRVPLNVNVSFPVSTRDMECQSLEIEIVLMLPKKKEHVLGVYKHSMKVFLNDPEKEHDEKLDIKSDLGQIEVKASMFICALEMGSAPVGGKLKESPGTEKVDKQGTNEKDGPGEGSHGKESPRKRGWRIPFLGKAASSGSSSP</sequence>
<dbReference type="AlphaFoldDB" id="A0A7S2N2V1"/>
<name>A0A7S2N2V1_9DINO</name>
<feature type="domain" description="SMP-LTD" evidence="12">
    <location>
        <begin position="52"/>
        <end position="232"/>
    </location>
</feature>
<evidence type="ECO:0000256" key="4">
    <source>
        <dbReference type="ARBA" id="ARBA00022723"/>
    </source>
</evidence>